<dbReference type="AlphaFoldDB" id="A0A1Q2MIG9"/>
<dbReference type="KEGG" id="pbas:SMSP2_02867"/>
<dbReference type="EMBL" id="CP019646">
    <property type="protein sequence ID" value="AQQ72481.1"/>
    <property type="molecule type" value="Genomic_DNA"/>
</dbReference>
<dbReference type="RefSeq" id="WP_146684667.1">
    <property type="nucleotide sequence ID" value="NZ_CP019646.1"/>
</dbReference>
<name>A0A1Q2MIG9_9BACT</name>
<protein>
    <submittedName>
        <fullName evidence="4">Arylsulfatase</fullName>
        <ecNumber evidence="4">3.1.6.1</ecNumber>
    </submittedName>
</protein>
<dbReference type="Gene3D" id="3.30.1120.10">
    <property type="match status" value="1"/>
</dbReference>
<dbReference type="InterPro" id="IPR017850">
    <property type="entry name" value="Alkaline_phosphatase_core_sf"/>
</dbReference>
<organism evidence="4 5">
    <name type="scientific">Limihaloglobus sulfuriphilus</name>
    <dbReference type="NCBI Taxonomy" id="1851148"/>
    <lineage>
        <taxon>Bacteria</taxon>
        <taxon>Pseudomonadati</taxon>
        <taxon>Planctomycetota</taxon>
        <taxon>Phycisphaerae</taxon>
        <taxon>Sedimentisphaerales</taxon>
        <taxon>Sedimentisphaeraceae</taxon>
        <taxon>Limihaloglobus</taxon>
    </lineage>
</organism>
<dbReference type="Gene3D" id="3.40.720.10">
    <property type="entry name" value="Alkaline Phosphatase, subunit A"/>
    <property type="match status" value="1"/>
</dbReference>
<feature type="domain" description="Sulfatase N-terminal" evidence="3">
    <location>
        <begin position="33"/>
        <end position="359"/>
    </location>
</feature>
<dbReference type="SUPFAM" id="SSF53649">
    <property type="entry name" value="Alkaline phosphatase-like"/>
    <property type="match status" value="1"/>
</dbReference>
<dbReference type="OrthoDB" id="9783154at2"/>
<gene>
    <name evidence="4" type="primary">atsA_39</name>
    <name evidence="4" type="ORF">SMSP2_02867</name>
</gene>
<evidence type="ECO:0000256" key="1">
    <source>
        <dbReference type="ARBA" id="ARBA00008779"/>
    </source>
</evidence>
<evidence type="ECO:0000313" key="5">
    <source>
        <dbReference type="Proteomes" id="UP000188181"/>
    </source>
</evidence>
<keyword evidence="2 4" id="KW-0378">Hydrolase</keyword>
<dbReference type="PANTHER" id="PTHR42693">
    <property type="entry name" value="ARYLSULFATASE FAMILY MEMBER"/>
    <property type="match status" value="1"/>
</dbReference>
<evidence type="ECO:0000256" key="2">
    <source>
        <dbReference type="ARBA" id="ARBA00022801"/>
    </source>
</evidence>
<dbReference type="Proteomes" id="UP000188181">
    <property type="component" value="Chromosome"/>
</dbReference>
<dbReference type="Pfam" id="PF00884">
    <property type="entry name" value="Sulfatase"/>
    <property type="match status" value="1"/>
</dbReference>
<evidence type="ECO:0000259" key="3">
    <source>
        <dbReference type="Pfam" id="PF00884"/>
    </source>
</evidence>
<dbReference type="GO" id="GO:0004065">
    <property type="term" value="F:arylsulfatase activity"/>
    <property type="evidence" value="ECO:0007669"/>
    <property type="project" value="UniProtKB-EC"/>
</dbReference>
<dbReference type="PANTHER" id="PTHR42693:SF53">
    <property type="entry name" value="ENDO-4-O-SULFATASE"/>
    <property type="match status" value="1"/>
</dbReference>
<keyword evidence="5" id="KW-1185">Reference proteome</keyword>
<comment type="similarity">
    <text evidence="1">Belongs to the sulfatase family.</text>
</comment>
<dbReference type="EC" id="3.1.6.1" evidence="4"/>
<dbReference type="InterPro" id="IPR000917">
    <property type="entry name" value="Sulfatase_N"/>
</dbReference>
<dbReference type="CDD" id="cd16145">
    <property type="entry name" value="ARS_like"/>
    <property type="match status" value="1"/>
</dbReference>
<reference evidence="5" key="1">
    <citation type="submission" date="2017-02" db="EMBL/GenBank/DDBJ databases">
        <title>Comparative genomics and description of representatives of a novel lineage of planctomycetes thriving in anoxic sediments.</title>
        <authorList>
            <person name="Spring S."/>
            <person name="Bunk B."/>
            <person name="Sproer C."/>
        </authorList>
    </citation>
    <scope>NUCLEOTIDE SEQUENCE [LARGE SCALE GENOMIC DNA]</scope>
    <source>
        <strain evidence="5">SM-Chi-D1</strain>
    </source>
</reference>
<accession>A0A1Q2MIG9</accession>
<evidence type="ECO:0000313" key="4">
    <source>
        <dbReference type="EMBL" id="AQQ72481.1"/>
    </source>
</evidence>
<sequence length="465" mass="52015" precursor="true">MNRRNFLKSIGIASTALLLNSCVSPMKKAAKRPNIIYILADDLGWGDLSCYGQSKFETPNIDRLAAEGMKFTRHYSGSTVCAPSRCSLMTGLHTGHTVVRGNKEIEPEGQSPMPADTVTIPRLLKTAGYRTGMFGKWGLGAPGSASDPAEHFDEFYGYNCQRQSHTFYPDHLWHNRDKIELDGKTYSHDLIMEAAKNFIRSGSSTPFFCYIPVTIPHAAMHAPKGLHDKYRKKFPQFEDKIGRYRGPEVQNPVAAFAAMVEHLDNGAGEILALLKELDIDHNTLIIFTSDNGPHQSGGHDPVFFDSNGPLRGYKRDLYEGGIRVPMIARLPGTIKPGSLTDHISAFWDVMPTLCQIADIDTPGDTDGISFLPTLLGSKQQPRHKYLYWEFHERGGKQAVCMGRWKAIRLDVNKNPDSPIELYDLEADLGEENNIADNHPDIVAKMSEIMKTARTYNADWQLFKKQ</sequence>
<proteinExistence type="inferred from homology"/>
<dbReference type="InterPro" id="IPR050738">
    <property type="entry name" value="Sulfatase"/>
</dbReference>